<sequence>MPSVLIAGAGPSGLILALVLLQNGVSVRIIEKESKHRIGSRGSGVQPRTLELYDILGILPSIEKESTQLVKLATYVQGELEPSSILEISERVEPTPSLPHANALIISQDRHEEILRDHLQKFACPVELSTELHSFEQFPDHVVANITQTNADGKQVTESTKFDWLVGTDGAHSVVRKQLGLSFLGETQEHIIALGDIVVEEGVDPKFWHIWNLPGKLLALRSGGPTEKSFMLAYSGRPEDVAEKPLTREEFIEDFHKLTGRHDVKFGAATWMSNWRPNMRMVDTMRSGRVFIAGDAAHCHSPTGGQGLNSSVQDAANLGWKLALVQKGLAPATLLDTYSEERLRVIAQMLKLTTELYSKTVGNIASHEPADTSGWKRGEDLGMLGVNYCGSSILIEEGAVASASAYSKTSGNRVQAAYRAPDAPGLVRAGTGDASTALFAVFSVSVHTVLLFGGDAASRAPLVGVLARLPADAVRAVLIVPQGQTAGDDAERFSEVFDDREGHAYSGYGLTPGELAVVVVRPDGVVGAVVPGAEGVERYFQKIFV</sequence>
<dbReference type="InterPro" id="IPR036188">
    <property type="entry name" value="FAD/NAD-bd_sf"/>
</dbReference>
<keyword evidence="3" id="KW-0285">Flavoprotein</keyword>
<dbReference type="InterPro" id="IPR002938">
    <property type="entry name" value="FAD-bd"/>
</dbReference>
<dbReference type="Proteomes" id="UP001222325">
    <property type="component" value="Unassembled WGS sequence"/>
</dbReference>
<feature type="domain" description="FAD-binding" evidence="6">
    <location>
        <begin position="3"/>
        <end position="351"/>
    </location>
</feature>
<dbReference type="InterPro" id="IPR038220">
    <property type="entry name" value="PHOX_C_sf"/>
</dbReference>
<evidence type="ECO:0000256" key="5">
    <source>
        <dbReference type="ARBA" id="ARBA00023002"/>
    </source>
</evidence>
<dbReference type="PRINTS" id="PR00420">
    <property type="entry name" value="RNGMNOXGNASE"/>
</dbReference>
<name>A0AAD6UCZ0_9AGAR</name>
<evidence type="ECO:0000256" key="2">
    <source>
        <dbReference type="ARBA" id="ARBA00007801"/>
    </source>
</evidence>
<keyword evidence="9" id="KW-1185">Reference proteome</keyword>
<dbReference type="InterPro" id="IPR036249">
    <property type="entry name" value="Thioredoxin-like_sf"/>
</dbReference>
<protein>
    <submittedName>
        <fullName evidence="8">FAD binding domain-containing protein</fullName>
    </submittedName>
</protein>
<keyword evidence="4" id="KW-0274">FAD</keyword>
<evidence type="ECO:0000259" key="6">
    <source>
        <dbReference type="Pfam" id="PF01494"/>
    </source>
</evidence>
<comment type="similarity">
    <text evidence="2">Belongs to the PheA/TfdB FAD monooxygenase family.</text>
</comment>
<dbReference type="Gene3D" id="3.40.30.20">
    <property type="match status" value="1"/>
</dbReference>
<proteinExistence type="inferred from homology"/>
<evidence type="ECO:0000313" key="9">
    <source>
        <dbReference type="Proteomes" id="UP001222325"/>
    </source>
</evidence>
<dbReference type="AlphaFoldDB" id="A0AAD6UCZ0"/>
<comment type="cofactor">
    <cofactor evidence="1">
        <name>FAD</name>
        <dbReference type="ChEBI" id="CHEBI:57692"/>
    </cofactor>
</comment>
<evidence type="ECO:0000313" key="8">
    <source>
        <dbReference type="EMBL" id="KAJ7093880.1"/>
    </source>
</evidence>
<dbReference type="SUPFAM" id="SSF52833">
    <property type="entry name" value="Thioredoxin-like"/>
    <property type="match status" value="1"/>
</dbReference>
<evidence type="ECO:0000256" key="1">
    <source>
        <dbReference type="ARBA" id="ARBA00001974"/>
    </source>
</evidence>
<dbReference type="GO" id="GO:0016709">
    <property type="term" value="F:oxidoreductase activity, acting on paired donors, with incorporation or reduction of molecular oxygen, NAD(P)H as one donor, and incorporation of one atom of oxygen"/>
    <property type="evidence" value="ECO:0007669"/>
    <property type="project" value="UniProtKB-ARBA"/>
</dbReference>
<dbReference type="Pfam" id="PF07976">
    <property type="entry name" value="Phe_hydrox_dim"/>
    <property type="match status" value="1"/>
</dbReference>
<dbReference type="GO" id="GO:0071949">
    <property type="term" value="F:FAD binding"/>
    <property type="evidence" value="ECO:0007669"/>
    <property type="project" value="InterPro"/>
</dbReference>
<dbReference type="EMBL" id="JARJCN010000015">
    <property type="protein sequence ID" value="KAJ7093880.1"/>
    <property type="molecule type" value="Genomic_DNA"/>
</dbReference>
<reference evidence="8" key="1">
    <citation type="submission" date="2023-03" db="EMBL/GenBank/DDBJ databases">
        <title>Massive genome expansion in bonnet fungi (Mycena s.s.) driven by repeated elements and novel gene families across ecological guilds.</title>
        <authorList>
            <consortium name="Lawrence Berkeley National Laboratory"/>
            <person name="Harder C.B."/>
            <person name="Miyauchi S."/>
            <person name="Viragh M."/>
            <person name="Kuo A."/>
            <person name="Thoen E."/>
            <person name="Andreopoulos B."/>
            <person name="Lu D."/>
            <person name="Skrede I."/>
            <person name="Drula E."/>
            <person name="Henrissat B."/>
            <person name="Morin E."/>
            <person name="Kohler A."/>
            <person name="Barry K."/>
            <person name="LaButti K."/>
            <person name="Morin E."/>
            <person name="Salamov A."/>
            <person name="Lipzen A."/>
            <person name="Mereny Z."/>
            <person name="Hegedus B."/>
            <person name="Baldrian P."/>
            <person name="Stursova M."/>
            <person name="Weitz H."/>
            <person name="Taylor A."/>
            <person name="Grigoriev I.V."/>
            <person name="Nagy L.G."/>
            <person name="Martin F."/>
            <person name="Kauserud H."/>
        </authorList>
    </citation>
    <scope>NUCLEOTIDE SEQUENCE</scope>
    <source>
        <strain evidence="8">CBHHK173m</strain>
    </source>
</reference>
<dbReference type="PANTHER" id="PTHR43004">
    <property type="entry name" value="TRK SYSTEM POTASSIUM UPTAKE PROTEIN"/>
    <property type="match status" value="1"/>
</dbReference>
<dbReference type="Gene3D" id="3.50.50.60">
    <property type="entry name" value="FAD/NAD(P)-binding domain"/>
    <property type="match status" value="1"/>
</dbReference>
<gene>
    <name evidence="8" type="ORF">B0H15DRAFT_798951</name>
</gene>
<feature type="domain" description="Phenol hydroxylase-like C-terminal dimerisation" evidence="7">
    <location>
        <begin position="495"/>
        <end position="544"/>
    </location>
</feature>
<dbReference type="SUPFAM" id="SSF51905">
    <property type="entry name" value="FAD/NAD(P)-binding domain"/>
    <property type="match status" value="1"/>
</dbReference>
<dbReference type="PANTHER" id="PTHR43004:SF19">
    <property type="entry name" value="BINDING MONOOXYGENASE, PUTATIVE (JCVI)-RELATED"/>
    <property type="match status" value="1"/>
</dbReference>
<organism evidence="8 9">
    <name type="scientific">Mycena belliarum</name>
    <dbReference type="NCBI Taxonomy" id="1033014"/>
    <lineage>
        <taxon>Eukaryota</taxon>
        <taxon>Fungi</taxon>
        <taxon>Dikarya</taxon>
        <taxon>Basidiomycota</taxon>
        <taxon>Agaricomycotina</taxon>
        <taxon>Agaricomycetes</taxon>
        <taxon>Agaricomycetidae</taxon>
        <taxon>Agaricales</taxon>
        <taxon>Marasmiineae</taxon>
        <taxon>Mycenaceae</taxon>
        <taxon>Mycena</taxon>
    </lineage>
</organism>
<evidence type="ECO:0000259" key="7">
    <source>
        <dbReference type="Pfam" id="PF07976"/>
    </source>
</evidence>
<comment type="caution">
    <text evidence="8">The sequence shown here is derived from an EMBL/GenBank/DDBJ whole genome shotgun (WGS) entry which is preliminary data.</text>
</comment>
<dbReference type="Gene3D" id="3.30.70.2450">
    <property type="match status" value="1"/>
</dbReference>
<accession>A0AAD6UCZ0</accession>
<evidence type="ECO:0000256" key="3">
    <source>
        <dbReference type="ARBA" id="ARBA00022630"/>
    </source>
</evidence>
<evidence type="ECO:0000256" key="4">
    <source>
        <dbReference type="ARBA" id="ARBA00022827"/>
    </source>
</evidence>
<dbReference type="InterPro" id="IPR012941">
    <property type="entry name" value="Phe_hydrox_C_dim_dom"/>
</dbReference>
<keyword evidence="5" id="KW-0560">Oxidoreductase</keyword>
<dbReference type="Pfam" id="PF01494">
    <property type="entry name" value="FAD_binding_3"/>
    <property type="match status" value="1"/>
</dbReference>
<dbReference type="InterPro" id="IPR050641">
    <property type="entry name" value="RIFMO-like"/>
</dbReference>